<evidence type="ECO:0008006" key="4">
    <source>
        <dbReference type="Google" id="ProtNLM"/>
    </source>
</evidence>
<protein>
    <recommendedName>
        <fullName evidence="4">YbbR-like protein</fullName>
    </recommendedName>
</protein>
<evidence type="ECO:0000313" key="2">
    <source>
        <dbReference type="EMBL" id="MST56124.1"/>
    </source>
</evidence>
<comment type="caution">
    <text evidence="2">The sequence shown here is derived from an EMBL/GenBank/DDBJ whole genome shotgun (WGS) entry which is preliminary data.</text>
</comment>
<keyword evidence="3" id="KW-1185">Reference proteome</keyword>
<dbReference type="Pfam" id="PF07949">
    <property type="entry name" value="YbbR"/>
    <property type="match status" value="2"/>
</dbReference>
<organism evidence="2 3">
    <name type="scientific">Pyramidobacter porci</name>
    <dbReference type="NCBI Taxonomy" id="2605789"/>
    <lineage>
        <taxon>Bacteria</taxon>
        <taxon>Thermotogati</taxon>
        <taxon>Synergistota</taxon>
        <taxon>Synergistia</taxon>
        <taxon>Synergistales</taxon>
        <taxon>Dethiosulfovibrionaceae</taxon>
        <taxon>Pyramidobacter</taxon>
    </lineage>
</organism>
<dbReference type="PANTHER" id="PTHR37804">
    <property type="entry name" value="CDAA REGULATORY PROTEIN CDAR"/>
    <property type="match status" value="1"/>
</dbReference>
<dbReference type="Gene3D" id="2.170.120.40">
    <property type="entry name" value="YbbR-like domain"/>
    <property type="match status" value="2"/>
</dbReference>
<dbReference type="PANTHER" id="PTHR37804:SF1">
    <property type="entry name" value="CDAA REGULATORY PROTEIN CDAR"/>
    <property type="match status" value="1"/>
</dbReference>
<dbReference type="InterPro" id="IPR053154">
    <property type="entry name" value="c-di-AMP_regulator"/>
</dbReference>
<gene>
    <name evidence="2" type="ORF">FYJ74_08785</name>
</gene>
<reference evidence="2 3" key="1">
    <citation type="submission" date="2019-08" db="EMBL/GenBank/DDBJ databases">
        <title>In-depth cultivation of the pig gut microbiome towards novel bacterial diversity and tailored functional studies.</title>
        <authorList>
            <person name="Wylensek D."/>
            <person name="Hitch T.C.A."/>
            <person name="Clavel T."/>
        </authorList>
    </citation>
    <scope>NUCLEOTIDE SEQUENCE [LARGE SCALE GENOMIC DNA]</scope>
    <source>
        <strain evidence="2 3">SM-530-WT-4B</strain>
    </source>
</reference>
<dbReference type="Gene3D" id="2.170.120.30">
    <property type="match status" value="2"/>
</dbReference>
<feature type="transmembrane region" description="Helical" evidence="1">
    <location>
        <begin position="12"/>
        <end position="34"/>
    </location>
</feature>
<accession>A0A6L5YCQ1</accession>
<evidence type="ECO:0000313" key="3">
    <source>
        <dbReference type="Proteomes" id="UP000473699"/>
    </source>
</evidence>
<dbReference type="AlphaFoldDB" id="A0A6L5YCQ1"/>
<name>A0A6L5YCQ1_9BACT</name>
<keyword evidence="1" id="KW-1133">Transmembrane helix</keyword>
<keyword evidence="1" id="KW-0812">Transmembrane</keyword>
<evidence type="ECO:0000256" key="1">
    <source>
        <dbReference type="SAM" id="Phobius"/>
    </source>
</evidence>
<keyword evidence="1" id="KW-0472">Membrane</keyword>
<dbReference type="Proteomes" id="UP000473699">
    <property type="component" value="Unassembled WGS sequence"/>
</dbReference>
<dbReference type="EMBL" id="VUNH01000009">
    <property type="protein sequence ID" value="MST56124.1"/>
    <property type="molecule type" value="Genomic_DNA"/>
</dbReference>
<dbReference type="InterPro" id="IPR012505">
    <property type="entry name" value="YbbR"/>
</dbReference>
<proteinExistence type="predicted"/>
<sequence length="405" mass="44681">MKKNQPARLDDWLSSRVFLIVFSLILSFVLWFYVVGNRNEEIAKTYEVRLDFLNPPADLALFPSVRTVVVTLNGERRAMNVLQNSQLTAEVDLKNLGAGRHTVPIHFKAPSRMNVAQIVPKDVEIELARMIDKELKVKILPPENMPEGYVMDGATSDPDVVVAHGREDQLSSIYEISVRPTLEELFRGGAWRIPLRSPSGVELDFSPADVTVSATYYQGIPRKELPVEVRTRGTLPPSLRLLSAKAVPETILVEGRAEAFDQVAKLYTEPINLARLSKSASIQTKIAEVPAGLSLLSSPAVTVNVEVKTLNDTRDYEEIPISVTGASADVRWAVEPATVTVYVEGTANVLQNLTLKDLELTAFVDVSNIVAPSMRLPVHLKRKEIAGVESVGVEPLTVKVTRQSQ</sequence>
<dbReference type="RefSeq" id="WP_154529209.1">
    <property type="nucleotide sequence ID" value="NZ_JAXDZJ010000094.1"/>
</dbReference>